<protein>
    <submittedName>
        <fullName evidence="2">Uncharacterized protein</fullName>
    </submittedName>
</protein>
<feature type="transmembrane region" description="Helical" evidence="1">
    <location>
        <begin position="7"/>
        <end position="30"/>
    </location>
</feature>
<keyword evidence="1" id="KW-1133">Transmembrane helix</keyword>
<accession>D5AB64</accession>
<dbReference type="EMBL" id="BT123465">
    <property type="protein sequence ID" value="ADE76783.1"/>
    <property type="molecule type" value="mRNA"/>
</dbReference>
<reference evidence="2" key="1">
    <citation type="submission" date="2010-04" db="EMBL/GenBank/DDBJ databases">
        <authorList>
            <person name="Reid K.E."/>
            <person name="Liao N."/>
            <person name="Chan S."/>
            <person name="Docking R."/>
            <person name="Taylor G."/>
            <person name="Moore R."/>
            <person name="Mayo M."/>
            <person name="Munro S."/>
            <person name="King J."/>
            <person name="Yanchuk A."/>
            <person name="Holt R."/>
            <person name="Jones S."/>
            <person name="Marra M."/>
            <person name="Ritland C.E."/>
            <person name="Ritland K."/>
            <person name="Bohlmann J."/>
        </authorList>
    </citation>
    <scope>NUCLEOTIDE SEQUENCE</scope>
    <source>
        <tissue evidence="2">Bud</tissue>
    </source>
</reference>
<dbReference type="AlphaFoldDB" id="D5AB64"/>
<sequence length="48" mass="6013">MAMRYFALCWSSFLLFVIFFFYVCLFTWFVRVEKEGNVCRREKRCLQK</sequence>
<keyword evidence="1" id="KW-0812">Transmembrane</keyword>
<evidence type="ECO:0000256" key="1">
    <source>
        <dbReference type="SAM" id="Phobius"/>
    </source>
</evidence>
<proteinExistence type="evidence at transcript level"/>
<evidence type="ECO:0000313" key="2">
    <source>
        <dbReference type="EMBL" id="ADE76783.1"/>
    </source>
</evidence>
<keyword evidence="1" id="KW-0472">Membrane</keyword>
<name>D5AB64_PICSI</name>
<organism evidence="2">
    <name type="scientific">Picea sitchensis</name>
    <name type="common">Sitka spruce</name>
    <name type="synonym">Pinus sitchensis</name>
    <dbReference type="NCBI Taxonomy" id="3332"/>
    <lineage>
        <taxon>Eukaryota</taxon>
        <taxon>Viridiplantae</taxon>
        <taxon>Streptophyta</taxon>
        <taxon>Embryophyta</taxon>
        <taxon>Tracheophyta</taxon>
        <taxon>Spermatophyta</taxon>
        <taxon>Pinopsida</taxon>
        <taxon>Pinidae</taxon>
        <taxon>Conifers I</taxon>
        <taxon>Pinales</taxon>
        <taxon>Pinaceae</taxon>
        <taxon>Picea</taxon>
    </lineage>
</organism>